<feature type="transmembrane region" description="Helical" evidence="1">
    <location>
        <begin position="139"/>
        <end position="157"/>
    </location>
</feature>
<feature type="transmembrane region" description="Helical" evidence="1">
    <location>
        <begin position="343"/>
        <end position="367"/>
    </location>
</feature>
<feature type="transmembrane region" description="Helical" evidence="1">
    <location>
        <begin position="263"/>
        <end position="285"/>
    </location>
</feature>
<keyword evidence="1" id="KW-0472">Membrane</keyword>
<dbReference type="EMBL" id="AE014184">
    <property type="protein sequence ID" value="AAO44579.1"/>
    <property type="molecule type" value="Genomic_DNA"/>
</dbReference>
<feature type="transmembrane region" description="Helical" evidence="1">
    <location>
        <begin position="21"/>
        <end position="47"/>
    </location>
</feature>
<sequence length="400" mass="44199">MNRRQGLRFVRSACFRLLCALSLGIVMYGAFAVLSFLTSIAIGSFTFPSFDSSSPPGSQFFSSGPQSLFAVPMVGFLQGASLLATGFSRFAFDTAFGSMRFTVSSLPVSTVVLLVILFISSRLLERFLPSKSLKEKILLSLSSSVVVTLLALFSLFVSDPTIIYSLFFLIFDFLALFLTDLLGRLRLRLTGFIRESLFFVTLFVVLGFVVLVVLIVPSYTEFPFLLSALVIYSVPLSVVFAAYAGGAGFFLRVDSVYEKVSYFHTHMLFVLVLLILLFFVALRLAAMRKPCTKKQALSSIWHMPTAVFLLAIVLSCFTAGFSISPVVPSGSFVTVEVGMNGVIFAVLLMAWAYLVQVFAIYAAPFVARRIPFLYRIIRLGVRKRGTVSRKQIKRVLKGLP</sequence>
<proteinExistence type="predicted"/>
<evidence type="ECO:0000313" key="3">
    <source>
        <dbReference type="Proteomes" id="UP000002200"/>
    </source>
</evidence>
<evidence type="ECO:0000256" key="1">
    <source>
        <dbReference type="SAM" id="Phobius"/>
    </source>
</evidence>
<feature type="transmembrane region" description="Helical" evidence="1">
    <location>
        <begin position="197"/>
        <end position="217"/>
    </location>
</feature>
<feature type="transmembrane region" description="Helical" evidence="1">
    <location>
        <begin position="229"/>
        <end position="251"/>
    </location>
</feature>
<dbReference type="Proteomes" id="UP000002200">
    <property type="component" value="Chromosome"/>
</dbReference>
<feature type="transmembrane region" description="Helical" evidence="1">
    <location>
        <begin position="99"/>
        <end position="119"/>
    </location>
</feature>
<dbReference type="RefSeq" id="WP_011102602.1">
    <property type="nucleotide sequence ID" value="NC_004572.3"/>
</dbReference>
<keyword evidence="3" id="KW-1185">Reference proteome</keyword>
<gene>
    <name evidence="2" type="ordered locus">TWT_482</name>
</gene>
<feature type="transmembrane region" description="Helical" evidence="1">
    <location>
        <begin position="164"/>
        <end position="185"/>
    </location>
</feature>
<keyword evidence="1" id="KW-0812">Transmembrane</keyword>
<reference evidence="2 3" key="1">
    <citation type="journal article" date="2003" name="Genome Res.">
        <title>Tropheryma whipplei twist: a human pathogenic Actinobacteria with a reduced genome.</title>
        <authorList>
            <person name="Raoult D."/>
            <person name="Ogata H."/>
            <person name="Audic S."/>
            <person name="Robert C."/>
            <person name="Suhre K."/>
            <person name="Drancourt M."/>
            <person name="Claverie J.-M."/>
        </authorList>
    </citation>
    <scope>NUCLEOTIDE SEQUENCE [LARGE SCALE GENOMIC DNA]</scope>
    <source>
        <strain evidence="2 3">Twist</strain>
    </source>
</reference>
<feature type="transmembrane region" description="Helical" evidence="1">
    <location>
        <begin position="306"/>
        <end position="323"/>
    </location>
</feature>
<protein>
    <submittedName>
        <fullName evidence="2">Uncharacterized protein</fullName>
    </submittedName>
</protein>
<evidence type="ECO:0000313" key="2">
    <source>
        <dbReference type="EMBL" id="AAO44579.1"/>
    </source>
</evidence>
<dbReference type="KEGG" id="twh:TWT_482"/>
<keyword evidence="1" id="KW-1133">Transmembrane helix</keyword>
<dbReference type="HOGENOM" id="CLU_688753_0_0_11"/>
<name>Q83G47_TROWT</name>
<feature type="transmembrane region" description="Helical" evidence="1">
    <location>
        <begin position="67"/>
        <end position="87"/>
    </location>
</feature>
<accession>Q83G47</accession>
<dbReference type="AlphaFoldDB" id="Q83G47"/>
<dbReference type="STRING" id="203267.TWT_482"/>
<organism evidence="2 3">
    <name type="scientific">Tropheryma whipplei (strain Twist)</name>
    <name type="common">Whipple's bacillus</name>
    <dbReference type="NCBI Taxonomy" id="203267"/>
    <lineage>
        <taxon>Bacteria</taxon>
        <taxon>Bacillati</taxon>
        <taxon>Actinomycetota</taxon>
        <taxon>Actinomycetes</taxon>
        <taxon>Micrococcales</taxon>
        <taxon>Tropherymataceae</taxon>
        <taxon>Tropheryma</taxon>
    </lineage>
</organism>